<keyword evidence="2" id="KW-1185">Reference proteome</keyword>
<reference evidence="1 2" key="1">
    <citation type="submission" date="2015-06" db="EMBL/GenBank/DDBJ databases">
        <title>Survival trade-offs in plant roots during colonization by closely related pathogenic and mutualistic fungi.</title>
        <authorList>
            <person name="Hacquard S."/>
            <person name="Kracher B."/>
            <person name="Hiruma K."/>
            <person name="Weinman A."/>
            <person name="Muench P."/>
            <person name="Garrido Oter R."/>
            <person name="Ver Loren van Themaat E."/>
            <person name="Dallerey J.-F."/>
            <person name="Damm U."/>
            <person name="Henrissat B."/>
            <person name="Lespinet O."/>
            <person name="Thon M."/>
            <person name="Kemen E."/>
            <person name="McHardy A.C."/>
            <person name="Schulze-Lefert P."/>
            <person name="O'Connell R.J."/>
        </authorList>
    </citation>
    <scope>NUCLEOTIDE SEQUENCE [LARGE SCALE GENOMIC DNA]</scope>
    <source>
        <strain evidence="1 2">MAFF 238704</strain>
    </source>
</reference>
<organism evidence="1 2">
    <name type="scientific">Colletotrichum incanum</name>
    <name type="common">Soybean anthracnose fungus</name>
    <dbReference type="NCBI Taxonomy" id="1573173"/>
    <lineage>
        <taxon>Eukaryota</taxon>
        <taxon>Fungi</taxon>
        <taxon>Dikarya</taxon>
        <taxon>Ascomycota</taxon>
        <taxon>Pezizomycotina</taxon>
        <taxon>Sordariomycetes</taxon>
        <taxon>Hypocreomycetidae</taxon>
        <taxon>Glomerellales</taxon>
        <taxon>Glomerellaceae</taxon>
        <taxon>Colletotrichum</taxon>
        <taxon>Colletotrichum spaethianum species complex</taxon>
    </lineage>
</organism>
<name>A0A167AG34_COLIC</name>
<feature type="non-terminal residue" evidence="1">
    <location>
        <position position="1"/>
    </location>
</feature>
<evidence type="ECO:0000313" key="1">
    <source>
        <dbReference type="EMBL" id="KZL80100.1"/>
    </source>
</evidence>
<comment type="caution">
    <text evidence="1">The sequence shown here is derived from an EMBL/GenBank/DDBJ whole genome shotgun (WGS) entry which is preliminary data.</text>
</comment>
<proteinExistence type="predicted"/>
<protein>
    <submittedName>
        <fullName evidence="1">Uncharacterized protein</fullName>
    </submittedName>
</protein>
<gene>
    <name evidence="1" type="ORF">CI238_05408</name>
</gene>
<accession>A0A167AG34</accession>
<dbReference type="Proteomes" id="UP000076584">
    <property type="component" value="Unassembled WGS sequence"/>
</dbReference>
<dbReference type="AlphaFoldDB" id="A0A167AG34"/>
<evidence type="ECO:0000313" key="2">
    <source>
        <dbReference type="Proteomes" id="UP000076584"/>
    </source>
</evidence>
<dbReference type="EMBL" id="LFIW01001979">
    <property type="protein sequence ID" value="KZL80100.1"/>
    <property type="molecule type" value="Genomic_DNA"/>
</dbReference>
<sequence>FKENSGDRWPEETKSLTGPDWYLAGSYVAKLRSLLVALDTLYREDPTAANDIALLVNAYEIWGTLGTVLSPLSPRQSRTLLSPRLRTASPAQNQGLNPTTPPGLNKINLAADSIRKYRRVRPRCINSGIIIGKQTTSPLEGLCKEVQRVTETALDRQRFKFQISLDYTFTSLPDGLTERLSRRRQGRPACQTVSGSLTRQQISEAQTALCLEEDSHRSTSLFTLTFSLAMPRLQFTTTQSIEAGELVEYNVVLPTPSRFSHKPAPTAGKSQATCKDCRWTGGTGRAVYWALLEDTGRRPVKSFRWSNDGAEIGSGDWDGICQKDQAK</sequence>